<sequence length="403" mass="44610">MPYSTVVDKPLRIPDAFSMDNDIAAQSQAAFLLYAGILFKPTHILARYRKRPPHPESVPPEDLESLGIPPDVAKMGIEVSPANLLLTELINEIEKENALSPGTISGTLIGQPIYAKPISELQTKYTVQFFEIRDAQSLLRLLAVSLHHSDELVRVAAAVSYLDAVDGFFIPHPTFQGDMERLVSILARGTASKELLIRDVAATALARILPEHPALVPLLQNPDYGGEGEPAHTSLIIHGTWARTASWWQPGGDFHTYILQSVDPSVYSGSDRFEWSGGYSDQARALAALTLTAWVQGKGLKSPDFFAHSHGANVVLLANQAIDIGRMVLLACPVHRNKYWPNFGHVNRVVSVRVRMDLVILADRGGQRFNHPDIIENVLPVWFDHSAPHEPDIWIRYDVPTKI</sequence>
<accession>A0A1I7H6K0</accession>
<dbReference type="EMBL" id="FPBZ01000007">
    <property type="protein sequence ID" value="SFU56295.1"/>
    <property type="molecule type" value="Genomic_DNA"/>
</dbReference>
<dbReference type="SUPFAM" id="SSF48371">
    <property type="entry name" value="ARM repeat"/>
    <property type="match status" value="1"/>
</dbReference>
<proteinExistence type="predicted"/>
<reference evidence="2" key="1">
    <citation type="submission" date="2016-10" db="EMBL/GenBank/DDBJ databases">
        <authorList>
            <person name="Varghese N."/>
            <person name="Submissions S."/>
        </authorList>
    </citation>
    <scope>NUCLEOTIDE SEQUENCE [LARGE SCALE GENOMIC DNA]</scope>
    <source>
        <strain evidence="2">Nl14</strain>
    </source>
</reference>
<name>A0A1I7H6K0_9PROT</name>
<dbReference type="AlphaFoldDB" id="A0A1I7H6K0"/>
<dbReference type="Proteomes" id="UP000182649">
    <property type="component" value="Unassembled WGS sequence"/>
</dbReference>
<dbReference type="InterPro" id="IPR016024">
    <property type="entry name" value="ARM-type_fold"/>
</dbReference>
<organism evidence="1 2">
    <name type="scientific">Nitrosospira multiformis</name>
    <dbReference type="NCBI Taxonomy" id="1231"/>
    <lineage>
        <taxon>Bacteria</taxon>
        <taxon>Pseudomonadati</taxon>
        <taxon>Pseudomonadota</taxon>
        <taxon>Betaproteobacteria</taxon>
        <taxon>Nitrosomonadales</taxon>
        <taxon>Nitrosomonadaceae</taxon>
        <taxon>Nitrosospira</taxon>
    </lineage>
</organism>
<dbReference type="SUPFAM" id="SSF53474">
    <property type="entry name" value="alpha/beta-Hydrolases"/>
    <property type="match status" value="1"/>
</dbReference>
<evidence type="ECO:0000313" key="1">
    <source>
        <dbReference type="EMBL" id="SFU56295.1"/>
    </source>
</evidence>
<dbReference type="InterPro" id="IPR029058">
    <property type="entry name" value="AB_hydrolase_fold"/>
</dbReference>
<dbReference type="RefSeq" id="WP_074974679.1">
    <property type="nucleotide sequence ID" value="NZ_FPBZ01000007.1"/>
</dbReference>
<gene>
    <name evidence="1" type="ORF">SAMN05216417_10781</name>
</gene>
<evidence type="ECO:0000313" key="2">
    <source>
        <dbReference type="Proteomes" id="UP000182649"/>
    </source>
</evidence>
<dbReference type="OrthoDB" id="9124865at2"/>
<protein>
    <submittedName>
        <fullName evidence="1">Uncharacterized protein</fullName>
    </submittedName>
</protein>